<dbReference type="OrthoDB" id="6539751at2"/>
<feature type="compositionally biased region" description="Basic and acidic residues" evidence="1">
    <location>
        <begin position="70"/>
        <end position="80"/>
    </location>
</feature>
<feature type="compositionally biased region" description="Gly residues" evidence="1">
    <location>
        <begin position="87"/>
        <end position="96"/>
    </location>
</feature>
<reference evidence="2 3" key="1">
    <citation type="journal article" date="2016" name="Front. Microbiol.">
        <title>Genomic Resource of Rice Seed Associated Bacteria.</title>
        <authorList>
            <person name="Midha S."/>
            <person name="Bansal K."/>
            <person name="Sharma S."/>
            <person name="Kumar N."/>
            <person name="Patil P.P."/>
            <person name="Chaudhry V."/>
            <person name="Patil P.B."/>
        </authorList>
    </citation>
    <scope>NUCLEOTIDE SEQUENCE [LARGE SCALE GENOMIC DNA]</scope>
    <source>
        <strain evidence="2 3">SA3</strain>
    </source>
</reference>
<dbReference type="Proteomes" id="UP000071979">
    <property type="component" value="Unassembled WGS sequence"/>
</dbReference>
<evidence type="ECO:0000313" key="2">
    <source>
        <dbReference type="EMBL" id="KTS68260.1"/>
    </source>
</evidence>
<proteinExistence type="predicted"/>
<dbReference type="RefSeq" id="WP_058769661.1">
    <property type="nucleotide sequence ID" value="NZ_CP074350.1"/>
</dbReference>
<dbReference type="AlphaFoldDB" id="A0A8E1V9I8"/>
<protein>
    <submittedName>
        <fullName evidence="2">Uncharacterized protein</fullName>
    </submittedName>
</protein>
<evidence type="ECO:0000313" key="3">
    <source>
        <dbReference type="Proteomes" id="UP000071979"/>
    </source>
</evidence>
<dbReference type="EMBL" id="LDSE01000017">
    <property type="protein sequence ID" value="KTS68260.1"/>
    <property type="molecule type" value="Genomic_DNA"/>
</dbReference>
<comment type="caution">
    <text evidence="2">The sequence shown here is derived from an EMBL/GenBank/DDBJ whole genome shotgun (WGS) entry which is preliminary data.</text>
</comment>
<feature type="region of interest" description="Disordered" evidence="1">
    <location>
        <begin position="60"/>
        <end position="96"/>
    </location>
</feature>
<organism evidence="2 3">
    <name type="scientific">Pantoea dispersa</name>
    <dbReference type="NCBI Taxonomy" id="59814"/>
    <lineage>
        <taxon>Bacteria</taxon>
        <taxon>Pseudomonadati</taxon>
        <taxon>Pseudomonadota</taxon>
        <taxon>Gammaproteobacteria</taxon>
        <taxon>Enterobacterales</taxon>
        <taxon>Erwiniaceae</taxon>
        <taxon>Pantoea</taxon>
    </lineage>
</organism>
<accession>A0A8E1V9I8</accession>
<name>A0A8E1V9I8_9GAMM</name>
<sequence length="96" mass="10471">MNRSEHQTLIDEIIGEAALTLLQRSGPVTTQALLDELHIMQQQASDDAQAAAIRTAIDEVRSSMTAGQKRRGEQSDRDNVHPLFGHNGQGGGSRKH</sequence>
<gene>
    <name evidence="2" type="ORF">SA3R_09070</name>
</gene>
<evidence type="ECO:0000256" key="1">
    <source>
        <dbReference type="SAM" id="MobiDB-lite"/>
    </source>
</evidence>